<dbReference type="InterPro" id="IPR016039">
    <property type="entry name" value="Thiolase-like"/>
</dbReference>
<dbReference type="InterPro" id="IPR011141">
    <property type="entry name" value="Polyketide_synthase_type-III"/>
</dbReference>
<dbReference type="Pfam" id="PF08541">
    <property type="entry name" value="ACP_syn_III_C"/>
    <property type="match status" value="1"/>
</dbReference>
<evidence type="ECO:0000313" key="6">
    <source>
        <dbReference type="Proteomes" id="UP000626109"/>
    </source>
</evidence>
<dbReference type="AlphaFoldDB" id="A0A813INK0"/>
<feature type="signal peptide" evidence="3">
    <location>
        <begin position="1"/>
        <end position="15"/>
    </location>
</feature>
<dbReference type="Gene3D" id="3.40.47.10">
    <property type="match status" value="1"/>
</dbReference>
<organism evidence="5 6">
    <name type="scientific">Polarella glacialis</name>
    <name type="common">Dinoflagellate</name>
    <dbReference type="NCBI Taxonomy" id="89957"/>
    <lineage>
        <taxon>Eukaryota</taxon>
        <taxon>Sar</taxon>
        <taxon>Alveolata</taxon>
        <taxon>Dinophyceae</taxon>
        <taxon>Suessiales</taxon>
        <taxon>Suessiaceae</taxon>
        <taxon>Polarella</taxon>
    </lineage>
</organism>
<dbReference type="SUPFAM" id="SSF53901">
    <property type="entry name" value="Thiolase-like"/>
    <property type="match status" value="1"/>
</dbReference>
<keyword evidence="3" id="KW-0732">Signal</keyword>
<sequence length="218" mass="23064">MSWFLNTSLFGDAVAATVVRGSAFVGGEGGGMQIVLGKQRHVRNTTDVSFFTYDEWGYHFITTQALCEVAEGNCPQFARDLAKEAFGKEPKDITLNMIHPGGARMIQGIGSQLGLTDTFSAKLAWRSMNKLGNVASATVMDMISMAWDDLNAGDEAIVVGMGPGFVLDGVSLRVVSADEVTAIRAKSVKRDGAKSTLPLMTILAGGAALAAVCSGNYF</sequence>
<dbReference type="PANTHER" id="PTHR11877:SF99">
    <property type="entry name" value="1,3,6,8-TETRAHYDROXYNAPHTHALENE SYNTHASE"/>
    <property type="match status" value="1"/>
</dbReference>
<keyword evidence="2" id="KW-0012">Acyltransferase</keyword>
<dbReference type="GO" id="GO:0030639">
    <property type="term" value="P:polyketide biosynthetic process"/>
    <property type="evidence" value="ECO:0007669"/>
    <property type="project" value="TreeGrafter"/>
</dbReference>
<comment type="caution">
    <text evidence="5">The sequence shown here is derived from an EMBL/GenBank/DDBJ whole genome shotgun (WGS) entry which is preliminary data.</text>
</comment>
<dbReference type="EMBL" id="CAJNNW010011988">
    <property type="protein sequence ID" value="CAE8653811.1"/>
    <property type="molecule type" value="Genomic_DNA"/>
</dbReference>
<gene>
    <name evidence="5" type="ORF">PGLA2088_LOCUS10635</name>
</gene>
<evidence type="ECO:0000256" key="2">
    <source>
        <dbReference type="ARBA" id="ARBA00023315"/>
    </source>
</evidence>
<dbReference type="GO" id="GO:0016747">
    <property type="term" value="F:acyltransferase activity, transferring groups other than amino-acyl groups"/>
    <property type="evidence" value="ECO:0007669"/>
    <property type="project" value="InterPro"/>
</dbReference>
<accession>A0A813INK0</accession>
<evidence type="ECO:0000259" key="4">
    <source>
        <dbReference type="Pfam" id="PF08541"/>
    </source>
</evidence>
<protein>
    <recommendedName>
        <fullName evidence="4">Beta-ketoacyl-[acyl-carrier-protein] synthase III C-terminal domain-containing protein</fullName>
    </recommendedName>
</protein>
<feature type="chain" id="PRO_5032684303" description="Beta-ketoacyl-[acyl-carrier-protein] synthase III C-terminal domain-containing protein" evidence="3">
    <location>
        <begin position="16"/>
        <end position="218"/>
    </location>
</feature>
<evidence type="ECO:0000313" key="5">
    <source>
        <dbReference type="EMBL" id="CAE8653811.1"/>
    </source>
</evidence>
<feature type="domain" description="Beta-ketoacyl-[acyl-carrier-protein] synthase III C-terminal" evidence="4">
    <location>
        <begin position="87"/>
        <end position="173"/>
    </location>
</feature>
<evidence type="ECO:0000256" key="1">
    <source>
        <dbReference type="ARBA" id="ARBA00022679"/>
    </source>
</evidence>
<keyword evidence="1" id="KW-0808">Transferase</keyword>
<name>A0A813INK0_POLGL</name>
<proteinExistence type="predicted"/>
<dbReference type="InterPro" id="IPR013747">
    <property type="entry name" value="ACP_syn_III_C"/>
</dbReference>
<dbReference type="PANTHER" id="PTHR11877">
    <property type="entry name" value="HYDROXYMETHYLGLUTARYL-COA SYNTHASE"/>
    <property type="match status" value="1"/>
</dbReference>
<dbReference type="Proteomes" id="UP000626109">
    <property type="component" value="Unassembled WGS sequence"/>
</dbReference>
<evidence type="ECO:0000256" key="3">
    <source>
        <dbReference type="SAM" id="SignalP"/>
    </source>
</evidence>
<reference evidence="5" key="1">
    <citation type="submission" date="2021-02" db="EMBL/GenBank/DDBJ databases">
        <authorList>
            <person name="Dougan E. K."/>
            <person name="Rhodes N."/>
            <person name="Thang M."/>
            <person name="Chan C."/>
        </authorList>
    </citation>
    <scope>NUCLEOTIDE SEQUENCE</scope>
</reference>